<dbReference type="Gene3D" id="2.180.10.10">
    <property type="entry name" value="RHS repeat-associated core"/>
    <property type="match status" value="1"/>
</dbReference>
<dbReference type="InterPro" id="IPR045619">
    <property type="entry name" value="DUF6443"/>
</dbReference>
<organism evidence="3 4">
    <name type="scientific">Chryseobacterium ureilyticum</name>
    <dbReference type="NCBI Taxonomy" id="373668"/>
    <lineage>
        <taxon>Bacteria</taxon>
        <taxon>Pseudomonadati</taxon>
        <taxon>Bacteroidota</taxon>
        <taxon>Flavobacteriia</taxon>
        <taxon>Flavobacteriales</taxon>
        <taxon>Weeksellaceae</taxon>
        <taxon>Chryseobacterium group</taxon>
        <taxon>Chryseobacterium</taxon>
    </lineage>
</organism>
<evidence type="ECO:0000313" key="3">
    <source>
        <dbReference type="EMBL" id="SIT12101.1"/>
    </source>
</evidence>
<feature type="non-terminal residue" evidence="3">
    <location>
        <position position="660"/>
    </location>
</feature>
<dbReference type="EMBL" id="FTOL01000006">
    <property type="protein sequence ID" value="SIT12101.1"/>
    <property type="molecule type" value="Genomic_DNA"/>
</dbReference>
<feature type="domain" description="DUF6443" evidence="2">
    <location>
        <begin position="27"/>
        <end position="148"/>
    </location>
</feature>
<dbReference type="AlphaFoldDB" id="A0A1N7PND5"/>
<evidence type="ECO:0000256" key="1">
    <source>
        <dbReference type="SAM" id="SignalP"/>
    </source>
</evidence>
<dbReference type="RefSeq" id="WP_228409026.1">
    <property type="nucleotide sequence ID" value="NZ_FTOL01000006.1"/>
</dbReference>
<dbReference type="PANTHER" id="PTHR32305">
    <property type="match status" value="1"/>
</dbReference>
<name>A0A1N7PND5_9FLAO</name>
<proteinExistence type="predicted"/>
<dbReference type="Proteomes" id="UP000186744">
    <property type="component" value="Unassembled WGS sequence"/>
</dbReference>
<dbReference type="STRING" id="373668.SAMN05421786_1061"/>
<dbReference type="InterPro" id="IPR050708">
    <property type="entry name" value="T6SS_VgrG/RHS"/>
</dbReference>
<evidence type="ECO:0000313" key="4">
    <source>
        <dbReference type="Proteomes" id="UP000186744"/>
    </source>
</evidence>
<gene>
    <name evidence="3" type="ORF">SAMN05421786_1061</name>
</gene>
<dbReference type="Pfam" id="PF20041">
    <property type="entry name" value="DUF6443"/>
    <property type="match status" value="1"/>
</dbReference>
<feature type="chain" id="PRO_5012930162" evidence="1">
    <location>
        <begin position="19"/>
        <end position="660"/>
    </location>
</feature>
<reference evidence="4" key="1">
    <citation type="submission" date="2017-01" db="EMBL/GenBank/DDBJ databases">
        <authorList>
            <person name="Varghese N."/>
            <person name="Submissions S."/>
        </authorList>
    </citation>
    <scope>NUCLEOTIDE SEQUENCE [LARGE SCALE GENOMIC DNA]</scope>
    <source>
        <strain evidence="4">DSM 18017</strain>
    </source>
</reference>
<sequence length="660" mass="74868">MKKLIIPIGFLMLGTVKAQVSNTENYVQTKTYLDYNGTQATKSSETIQYFDGLGRPKQVIGVKASPQGKDIVTHIEYDPFGRQAKDFLPIPQSGTQSGGIYTSPLGNASSIYGGEKIYSEKILENSPLDRIQEQIQGGNDWMGKPVKFDYDANIHEDYVRQYKTTTTWLDGRTETAIELNQYFLPAQLYKNTITDEDGNKTIEFKNGQGQVLLIRKVLSATENADTYYVYNEYDQLAFVIPPLASAPTIDNSTKENLYYQYRYDGRGRLVEKKLPGKGWEFMVYDKADRLIMTQDANMREKNKWLITKYESLGRVAYTGIIGGGSRISMQSQAGNLIIVEERNSSGFTKNGIQIQYSNGYFFDIETVLSINYYDTYPYYDFNPSLPVEPILTGSPSPEGRNTKGLPVMSFVKNIEDDSWTKNYTYYDLKSRVIGTHSINHLGGYTRTESKLDFAGNSQTVVTKHKRLNTDTEKVTTETFTYDHQNRLLVHKHQVDSNPVEILAQNDYNELSQLTTKKVGGVTLGSSLQQIDYKYNIRGWMAQINDPANLGNDLFGYKINYNKVEGQETPNNDYLDLKVKPKYNGNIAEVSWKTLTENNEPLKTYGYAYDSLNRLTAGFYQKAGNEFAKEYFERLEYDLNGNITRLQRSAGVLSGSNTALV</sequence>
<protein>
    <submittedName>
        <fullName evidence="3">YD repeat-containing protein</fullName>
    </submittedName>
</protein>
<feature type="signal peptide" evidence="1">
    <location>
        <begin position="1"/>
        <end position="18"/>
    </location>
</feature>
<accession>A0A1N7PND5</accession>
<keyword evidence="1" id="KW-0732">Signal</keyword>
<evidence type="ECO:0000259" key="2">
    <source>
        <dbReference type="Pfam" id="PF20041"/>
    </source>
</evidence>
<dbReference type="PANTHER" id="PTHR32305:SF15">
    <property type="entry name" value="PROTEIN RHSA-RELATED"/>
    <property type="match status" value="1"/>
</dbReference>
<keyword evidence="4" id="KW-1185">Reference proteome</keyword>